<gene>
    <name evidence="2" type="ORF">J5O05_11100</name>
</gene>
<dbReference type="EMBL" id="CP072133">
    <property type="protein sequence ID" value="QTH70514.1"/>
    <property type="molecule type" value="Genomic_DNA"/>
</dbReference>
<dbReference type="Proteomes" id="UP000664904">
    <property type="component" value="Chromosome"/>
</dbReference>
<evidence type="ECO:0000256" key="1">
    <source>
        <dbReference type="SAM" id="SignalP"/>
    </source>
</evidence>
<dbReference type="KEGG" id="pxi:J5O05_11100"/>
<name>A0A975DFA5_9GAMM</name>
<dbReference type="RefSeq" id="WP_208842104.1">
    <property type="nucleotide sequence ID" value="NZ_CP072133.1"/>
</dbReference>
<dbReference type="AlphaFoldDB" id="A0A975DFA5"/>
<evidence type="ECO:0000313" key="3">
    <source>
        <dbReference type="Proteomes" id="UP000664904"/>
    </source>
</evidence>
<evidence type="ECO:0008006" key="4">
    <source>
        <dbReference type="Google" id="ProtNLM"/>
    </source>
</evidence>
<keyword evidence="3" id="KW-1185">Reference proteome</keyword>
<organism evidence="2 3">
    <name type="scientific">Pseudoalteromonas xiamenensis</name>
    <dbReference type="NCBI Taxonomy" id="882626"/>
    <lineage>
        <taxon>Bacteria</taxon>
        <taxon>Pseudomonadati</taxon>
        <taxon>Pseudomonadota</taxon>
        <taxon>Gammaproteobacteria</taxon>
        <taxon>Alteromonadales</taxon>
        <taxon>Pseudoalteromonadaceae</taxon>
        <taxon>Pseudoalteromonas</taxon>
    </lineage>
</organism>
<evidence type="ECO:0000313" key="2">
    <source>
        <dbReference type="EMBL" id="QTH70514.1"/>
    </source>
</evidence>
<proteinExistence type="predicted"/>
<accession>A0A975DFA5</accession>
<protein>
    <recommendedName>
        <fullName evidence="4">Alginate export domain-containing protein</fullName>
    </recommendedName>
</protein>
<sequence>MMLKHLINSLLIVSSSACLAGNLNWKMESGVELRGFEHAGLGTNSDATVSLYAEPEFTYETSQGTDIFSGKAFMRADNEDAQRSHVDIRELSWLHINEESDLRIGISRVFWGVTESQHLVDVINQTDLVENPDGEAKLGQPMIQWAWMQDWGTLDLYALVGFRERRFPGEDGRFRTLYPIDKQATTYEASNNKDRIDLAVRYSRTIESWDFAVSHFSGTARTPVLEERPDIDGIKYAPHYPLLEQTGFVSQYVQGDWLWKVELISAQQQNQRFTASTFGFEYTQVGVFASQADLGWLVEYSFDDRGTNGPSSFEHDWFAGWRLSANDPQSSEALLGLLWDPASGEKSVSIEASTRLGNDIKIAFEMRSYSGSKPADDLFSDDDKLLFLSTESYAQLEVAYYF</sequence>
<dbReference type="PROSITE" id="PS51257">
    <property type="entry name" value="PROKAR_LIPOPROTEIN"/>
    <property type="match status" value="1"/>
</dbReference>
<reference evidence="2" key="1">
    <citation type="submission" date="2021-03" db="EMBL/GenBank/DDBJ databases">
        <title>Complete Genome of Pseudoalteromonas xiamenensis STKMTI.2, a new potential marine bacterium producing anti-Vibrio compounds.</title>
        <authorList>
            <person name="Handayani D.P."/>
            <person name="Isnansetyo A."/>
            <person name="Istiqomah I."/>
            <person name="Jumina J."/>
        </authorList>
    </citation>
    <scope>NUCLEOTIDE SEQUENCE</scope>
    <source>
        <strain evidence="2">STKMTI.2</strain>
    </source>
</reference>
<feature type="signal peptide" evidence="1">
    <location>
        <begin position="1"/>
        <end position="20"/>
    </location>
</feature>
<keyword evidence="1" id="KW-0732">Signal</keyword>
<feature type="chain" id="PRO_5037938227" description="Alginate export domain-containing protein" evidence="1">
    <location>
        <begin position="21"/>
        <end position="402"/>
    </location>
</feature>